<name>A0A8H6PVE9_9EURO</name>
<sequence length="211" mass="23953">MLLLNYWQGTYSLQLRPILSFIFRVWFSFHLTLTPRVNSFGLIPFFCFSWRDSIRPLADITNRLGVYGVPPENIANLVLIHQDITRLRRPDGPDFLIPPPPQSIDREVHCIPTGHLPWALARFGLTKSTYDGVEYRALPDLPGLFMSILGRAPTTASRRNFYLLLTAVYGQWCAKLIPQGRRGLPCVFQCGWTKAGEFHLGAFRGVFAVCG</sequence>
<dbReference type="AlphaFoldDB" id="A0A8H6PVE9"/>
<organism evidence="1 2">
    <name type="scientific">Aspergillus hiratsukae</name>
    <dbReference type="NCBI Taxonomy" id="1194566"/>
    <lineage>
        <taxon>Eukaryota</taxon>
        <taxon>Fungi</taxon>
        <taxon>Dikarya</taxon>
        <taxon>Ascomycota</taxon>
        <taxon>Pezizomycotina</taxon>
        <taxon>Eurotiomycetes</taxon>
        <taxon>Eurotiomycetidae</taxon>
        <taxon>Eurotiales</taxon>
        <taxon>Aspergillaceae</taxon>
        <taxon>Aspergillus</taxon>
        <taxon>Aspergillus subgen. Fumigati</taxon>
    </lineage>
</organism>
<gene>
    <name evidence="1" type="ORF">CNMCM6106_008736</name>
</gene>
<evidence type="ECO:0000313" key="1">
    <source>
        <dbReference type="EMBL" id="KAF7161543.1"/>
    </source>
</evidence>
<reference evidence="1" key="1">
    <citation type="submission" date="2020-06" db="EMBL/GenBank/DDBJ databases">
        <title>Draft genome sequences of strains closely related to Aspergillus parafelis and Aspergillus hiratsukae.</title>
        <authorList>
            <person name="Dos Santos R.A.C."/>
            <person name="Rivero-Menendez O."/>
            <person name="Steenwyk J.L."/>
            <person name="Mead M.E."/>
            <person name="Goldman G.H."/>
            <person name="Alastruey-Izquierdo A."/>
            <person name="Rokas A."/>
        </authorList>
    </citation>
    <scope>NUCLEOTIDE SEQUENCE</scope>
    <source>
        <strain evidence="1">CNM-CM6106</strain>
    </source>
</reference>
<accession>A0A8H6PVE9</accession>
<proteinExistence type="predicted"/>
<dbReference type="Proteomes" id="UP000662466">
    <property type="component" value="Unassembled WGS sequence"/>
</dbReference>
<comment type="caution">
    <text evidence="1">The sequence shown here is derived from an EMBL/GenBank/DDBJ whole genome shotgun (WGS) entry which is preliminary data.</text>
</comment>
<dbReference type="EMBL" id="JACBAF010002245">
    <property type="protein sequence ID" value="KAF7161543.1"/>
    <property type="molecule type" value="Genomic_DNA"/>
</dbReference>
<protein>
    <submittedName>
        <fullName evidence="1">Uncharacterized protein</fullName>
    </submittedName>
</protein>
<evidence type="ECO:0000313" key="2">
    <source>
        <dbReference type="Proteomes" id="UP000662466"/>
    </source>
</evidence>